<keyword evidence="3" id="KW-1185">Reference proteome</keyword>
<evidence type="ECO:0000256" key="1">
    <source>
        <dbReference type="SAM" id="Phobius"/>
    </source>
</evidence>
<feature type="transmembrane region" description="Helical" evidence="1">
    <location>
        <begin position="253"/>
        <end position="273"/>
    </location>
</feature>
<gene>
    <name evidence="2" type="ORF">AB0I59_13070</name>
</gene>
<accession>A0ABV3GD88</accession>
<dbReference type="PANTHER" id="PTHR40761:SF1">
    <property type="entry name" value="CONSERVED INTEGRAL MEMBRANE ALANINE VALINE AND LEUCINE RICH PROTEIN-RELATED"/>
    <property type="match status" value="1"/>
</dbReference>
<feature type="transmembrane region" description="Helical" evidence="1">
    <location>
        <begin position="51"/>
        <end position="84"/>
    </location>
</feature>
<keyword evidence="1" id="KW-1133">Transmembrane helix</keyword>
<reference evidence="2 3" key="1">
    <citation type="submission" date="2024-06" db="EMBL/GenBank/DDBJ databases">
        <title>The Natural Products Discovery Center: Release of the First 8490 Sequenced Strains for Exploring Actinobacteria Biosynthetic Diversity.</title>
        <authorList>
            <person name="Kalkreuter E."/>
            <person name="Kautsar S.A."/>
            <person name="Yang D."/>
            <person name="Bader C.D."/>
            <person name="Teijaro C.N."/>
            <person name="Fluegel L."/>
            <person name="Davis C.M."/>
            <person name="Simpson J.R."/>
            <person name="Lauterbach L."/>
            <person name="Steele A.D."/>
            <person name="Gui C."/>
            <person name="Meng S."/>
            <person name="Li G."/>
            <person name="Viehrig K."/>
            <person name="Ye F."/>
            <person name="Su P."/>
            <person name="Kiefer A.F."/>
            <person name="Nichols A."/>
            <person name="Cepeda A.J."/>
            <person name="Yan W."/>
            <person name="Fan B."/>
            <person name="Jiang Y."/>
            <person name="Adhikari A."/>
            <person name="Zheng C.-J."/>
            <person name="Schuster L."/>
            <person name="Cowan T.M."/>
            <person name="Smanski M.J."/>
            <person name="Chevrette M.G."/>
            <person name="De Carvalho L.P.S."/>
            <person name="Shen B."/>
        </authorList>
    </citation>
    <scope>NUCLEOTIDE SEQUENCE [LARGE SCALE GENOMIC DNA]</scope>
    <source>
        <strain evidence="2 3">NPDC050100</strain>
    </source>
</reference>
<feature type="transmembrane region" description="Helical" evidence="1">
    <location>
        <begin position="129"/>
        <end position="147"/>
    </location>
</feature>
<dbReference type="PANTHER" id="PTHR40761">
    <property type="entry name" value="CONSERVED INTEGRAL MEMBRANE ALANINE VALINE AND LEUCINE RICH PROTEIN-RELATED"/>
    <property type="match status" value="1"/>
</dbReference>
<evidence type="ECO:0000313" key="3">
    <source>
        <dbReference type="Proteomes" id="UP001551675"/>
    </source>
</evidence>
<protein>
    <submittedName>
        <fullName evidence="2">DMT family transporter</fullName>
    </submittedName>
</protein>
<sequence length="285" mass="28369">MIVLAAAVALLGSLFFALGAALQQFEAARAGESRLRFLLRRPRWLLGGVSVLTGGALHIVALSLGPLTVVQPMGVASLLFALPIAAALHGRRPARAELVAASVVAAGLIGLVLLVPAPTGAPTLTGPGGAAMLAGAALAALTCFAVARRAAPALGTALLAVGAGVMYGATATITRVLVDRVVVHGSGWDPWLLAALPLPALAALMLLQRAYATPSRDPEAGGHFPVAFAALQVTDPLTAVTFGVLLLGEPLPVNTLAAVAAAVLAGAGTVALARTTPLSRAATPS</sequence>
<organism evidence="2 3">
    <name type="scientific">Microtetraspora glauca</name>
    <dbReference type="NCBI Taxonomy" id="1996"/>
    <lineage>
        <taxon>Bacteria</taxon>
        <taxon>Bacillati</taxon>
        <taxon>Actinomycetota</taxon>
        <taxon>Actinomycetes</taxon>
        <taxon>Streptosporangiales</taxon>
        <taxon>Streptosporangiaceae</taxon>
        <taxon>Microtetraspora</taxon>
    </lineage>
</organism>
<dbReference type="EMBL" id="JBFALK010000006">
    <property type="protein sequence ID" value="MEV0969563.1"/>
    <property type="molecule type" value="Genomic_DNA"/>
</dbReference>
<dbReference type="Proteomes" id="UP001551675">
    <property type="component" value="Unassembled WGS sequence"/>
</dbReference>
<name>A0ABV3GD88_MICGL</name>
<proteinExistence type="predicted"/>
<dbReference type="NCBIfam" id="NF038012">
    <property type="entry name" value="DMT_1"/>
    <property type="match status" value="1"/>
</dbReference>
<dbReference type="RefSeq" id="WP_061259098.1">
    <property type="nucleotide sequence ID" value="NZ_JBFALK010000006.1"/>
</dbReference>
<evidence type="ECO:0000313" key="2">
    <source>
        <dbReference type="EMBL" id="MEV0969563.1"/>
    </source>
</evidence>
<keyword evidence="1" id="KW-0472">Membrane</keyword>
<keyword evidence="1" id="KW-0812">Transmembrane</keyword>
<feature type="transmembrane region" description="Helical" evidence="1">
    <location>
        <begin position="96"/>
        <end position="117"/>
    </location>
</feature>
<feature type="transmembrane region" description="Helical" evidence="1">
    <location>
        <begin position="190"/>
        <end position="212"/>
    </location>
</feature>
<feature type="transmembrane region" description="Helical" evidence="1">
    <location>
        <begin position="154"/>
        <end position="178"/>
    </location>
</feature>
<feature type="transmembrane region" description="Helical" evidence="1">
    <location>
        <begin position="224"/>
        <end position="247"/>
    </location>
</feature>
<comment type="caution">
    <text evidence="2">The sequence shown here is derived from an EMBL/GenBank/DDBJ whole genome shotgun (WGS) entry which is preliminary data.</text>
</comment>